<dbReference type="Pfam" id="PF13549">
    <property type="entry name" value="ATP-grasp_5"/>
    <property type="match status" value="1"/>
</dbReference>
<dbReference type="PANTHER" id="PTHR42793:SF1">
    <property type="entry name" value="PEPTIDYL-LYSINE N-ACETYLTRANSFERASE PATZ"/>
    <property type="match status" value="1"/>
</dbReference>
<dbReference type="SMART" id="SM00881">
    <property type="entry name" value="CoA_binding"/>
    <property type="match status" value="1"/>
</dbReference>
<dbReference type="SUPFAM" id="SSF51735">
    <property type="entry name" value="NAD(P)-binding Rossmann-fold domains"/>
    <property type="match status" value="1"/>
</dbReference>
<dbReference type="Gene3D" id="3.30.1490.20">
    <property type="entry name" value="ATP-grasp fold, A domain"/>
    <property type="match status" value="1"/>
</dbReference>
<dbReference type="Gene3D" id="3.30.470.20">
    <property type="entry name" value="ATP-grasp fold, B domain"/>
    <property type="match status" value="1"/>
</dbReference>
<dbReference type="Gene3D" id="3.40.50.720">
    <property type="entry name" value="NAD(P)-binding Rossmann-like Domain"/>
    <property type="match status" value="1"/>
</dbReference>
<dbReference type="GO" id="GO:0016874">
    <property type="term" value="F:ligase activity"/>
    <property type="evidence" value="ECO:0007669"/>
    <property type="project" value="UniProtKB-KW"/>
</dbReference>
<dbReference type="InterPro" id="IPR011761">
    <property type="entry name" value="ATP-grasp"/>
</dbReference>
<keyword evidence="1" id="KW-0547">Nucleotide-binding</keyword>
<sequence>MINEQLLNPKSIVVVGASDDVMKPGGKILKNIVDGNYKGDLYVTNLKSDEVQGIKSYRDVADLPENVDLAVLAIAAKFCPQTVEVLAKQKGTRAFIIISAGFSEENEEGAALEHQIVNTINEVGGCLIGPNCVGMLTTNHSSVFTTPIPALEPMGADFISGSGATAVFIIEAGMAKGLKFNSVYSVGNSAQTGVEEVLEYLDNTYVEGKSSKIKLLYLESVNNPQKLLKHAASLINKGCKIAAVKAGNSEAGSRAASSHTGALASSDLAVDALFKKAGIVRCYGREELANVAAVFMVEELKGKNIAVITHAGGPAVMLTDALSNGGLEVPAIDGPKAEALLEKLYPGSSVANPIDFLATGTAEQLGDIIDACENDFNHIDAMAVVFGSPGLFTNEEVYKVLHRKIRECKKPIYPILPSVVNVKDDIEMFINLGNVNFPDEVLFGNALTKVYNTPKPVAISGGEEDLDVQALRRIIEAQPDGYVSPEVVQELLDVAGVPRVKEFVSDKVEDLQTAVAEVGYPVVMKVVGPVHKSDVGGVVLNVDSDEQLNAEFVRMMQIADATGVMLQPMITGKELFIGATYEPGFGHMVLCGMGGIFIEVLKDVASGLAPVNQGEALEMIRGLKSYKIIEGVRGQKGIDENKYAEIIVRLSSMLMHAPEIKEMDINPLLGDGEKVIAVDARIRIQK</sequence>
<dbReference type="EMBL" id="JAGTAR010000001">
    <property type="protein sequence ID" value="MBR8533983.1"/>
    <property type="molecule type" value="Genomic_DNA"/>
</dbReference>
<dbReference type="RefSeq" id="WP_212187891.1">
    <property type="nucleotide sequence ID" value="NZ_JAGTAR010000001.1"/>
</dbReference>
<dbReference type="Pfam" id="PF13380">
    <property type="entry name" value="CoA_binding_2"/>
    <property type="match status" value="1"/>
</dbReference>
<dbReference type="SUPFAM" id="SSF52210">
    <property type="entry name" value="Succinyl-CoA synthetase domains"/>
    <property type="match status" value="2"/>
</dbReference>
<dbReference type="Gene3D" id="3.40.50.261">
    <property type="entry name" value="Succinyl-CoA synthetase domains"/>
    <property type="match status" value="2"/>
</dbReference>
<evidence type="ECO:0000313" key="3">
    <source>
        <dbReference type="EMBL" id="MBR8533983.1"/>
    </source>
</evidence>
<evidence type="ECO:0000259" key="2">
    <source>
        <dbReference type="PROSITE" id="PS50975"/>
    </source>
</evidence>
<dbReference type="InterPro" id="IPR016102">
    <property type="entry name" value="Succinyl-CoA_synth-like"/>
</dbReference>
<dbReference type="GO" id="GO:0005524">
    <property type="term" value="F:ATP binding"/>
    <property type="evidence" value="ECO:0007669"/>
    <property type="project" value="UniProtKB-UniRule"/>
</dbReference>
<evidence type="ECO:0000313" key="4">
    <source>
        <dbReference type="Proteomes" id="UP000679220"/>
    </source>
</evidence>
<dbReference type="Pfam" id="PF13607">
    <property type="entry name" value="Succ_CoA_lig"/>
    <property type="match status" value="1"/>
</dbReference>
<dbReference type="PANTHER" id="PTHR42793">
    <property type="entry name" value="COA BINDING DOMAIN CONTAINING PROTEIN"/>
    <property type="match status" value="1"/>
</dbReference>
<accession>A0A941IVB2</accession>
<evidence type="ECO:0000256" key="1">
    <source>
        <dbReference type="PROSITE-ProRule" id="PRU00409"/>
    </source>
</evidence>
<feature type="domain" description="ATP-grasp" evidence="2">
    <location>
        <begin position="489"/>
        <end position="525"/>
    </location>
</feature>
<comment type="caution">
    <text evidence="3">The sequence shown here is derived from an EMBL/GenBank/DDBJ whole genome shotgun (WGS) entry which is preliminary data.</text>
</comment>
<keyword evidence="4" id="KW-1185">Reference proteome</keyword>
<dbReference type="Proteomes" id="UP000679220">
    <property type="component" value="Unassembled WGS sequence"/>
</dbReference>
<proteinExistence type="predicted"/>
<organism evidence="3 4">
    <name type="scientific">Carboxylicivirga sediminis</name>
    <dbReference type="NCBI Taxonomy" id="2006564"/>
    <lineage>
        <taxon>Bacteria</taxon>
        <taxon>Pseudomonadati</taxon>
        <taxon>Bacteroidota</taxon>
        <taxon>Bacteroidia</taxon>
        <taxon>Marinilabiliales</taxon>
        <taxon>Marinilabiliaceae</taxon>
        <taxon>Carboxylicivirga</taxon>
    </lineage>
</organism>
<dbReference type="AlphaFoldDB" id="A0A941IVB2"/>
<dbReference type="InterPro" id="IPR036291">
    <property type="entry name" value="NAD(P)-bd_dom_sf"/>
</dbReference>
<keyword evidence="3" id="KW-0436">Ligase</keyword>
<protein>
    <submittedName>
        <fullName evidence="3">Acetate--CoA ligase family protein</fullName>
    </submittedName>
</protein>
<name>A0A941IVB2_9BACT</name>
<dbReference type="PROSITE" id="PS50975">
    <property type="entry name" value="ATP_GRASP"/>
    <property type="match status" value="1"/>
</dbReference>
<dbReference type="SUPFAM" id="SSF56059">
    <property type="entry name" value="Glutathione synthetase ATP-binding domain-like"/>
    <property type="match status" value="1"/>
</dbReference>
<dbReference type="InterPro" id="IPR013815">
    <property type="entry name" value="ATP_grasp_subdomain_1"/>
</dbReference>
<keyword evidence="1" id="KW-0067">ATP-binding</keyword>
<reference evidence="3" key="1">
    <citation type="journal article" date="2018" name="Int. J. Syst. Evol. Microbiol.">
        <title>Carboxylicivirga sediminis sp. nov., isolated from coastal sediment.</title>
        <authorList>
            <person name="Wang F.Q."/>
            <person name="Ren L.H."/>
            <person name="Zou R.J."/>
            <person name="Sun Y.Z."/>
            <person name="Liu X.J."/>
            <person name="Jiang F."/>
            <person name="Liu L.J."/>
        </authorList>
    </citation>
    <scope>NUCLEOTIDE SEQUENCE</scope>
    <source>
        <strain evidence="3">JR1</strain>
    </source>
</reference>
<gene>
    <name evidence="3" type="ORF">KDU71_00290</name>
</gene>
<reference evidence="3" key="2">
    <citation type="submission" date="2021-04" db="EMBL/GenBank/DDBJ databases">
        <authorList>
            <person name="Zhang T."/>
            <person name="Zhang Y."/>
            <person name="Lu D."/>
            <person name="Zuo D."/>
            <person name="Du Z."/>
        </authorList>
    </citation>
    <scope>NUCLEOTIDE SEQUENCE</scope>
    <source>
        <strain evidence="3">JR1</strain>
    </source>
</reference>
<dbReference type="GO" id="GO:0046872">
    <property type="term" value="F:metal ion binding"/>
    <property type="evidence" value="ECO:0007669"/>
    <property type="project" value="InterPro"/>
</dbReference>
<dbReference type="InterPro" id="IPR003781">
    <property type="entry name" value="CoA-bd"/>
</dbReference>
<dbReference type="InterPro" id="IPR032875">
    <property type="entry name" value="Succ_CoA_lig_flav_dom"/>
</dbReference>